<feature type="transmembrane region" description="Helical" evidence="1">
    <location>
        <begin position="75"/>
        <end position="93"/>
    </location>
</feature>
<gene>
    <name evidence="2" type="ORF">GXP67_07590</name>
</gene>
<proteinExistence type="predicted"/>
<protein>
    <submittedName>
        <fullName evidence="2">Uncharacterized protein</fullName>
    </submittedName>
</protein>
<organism evidence="2 3">
    <name type="scientific">Rhodocytophaga rosea</name>
    <dbReference type="NCBI Taxonomy" id="2704465"/>
    <lineage>
        <taxon>Bacteria</taxon>
        <taxon>Pseudomonadati</taxon>
        <taxon>Bacteroidota</taxon>
        <taxon>Cytophagia</taxon>
        <taxon>Cytophagales</taxon>
        <taxon>Rhodocytophagaceae</taxon>
        <taxon>Rhodocytophaga</taxon>
    </lineage>
</organism>
<keyword evidence="1" id="KW-1133">Transmembrane helix</keyword>
<feature type="transmembrane region" description="Helical" evidence="1">
    <location>
        <begin position="113"/>
        <end position="134"/>
    </location>
</feature>
<dbReference type="KEGG" id="rhoz:GXP67_07590"/>
<sequence length="142" mass="14843">MKKALFLVLITFIGISVIGSTELMAQEAAPVSQEGTGWIDVALYISYIMCIIAALGAVIAPIFQAAGDPKSLVKSGLGLVAMLVLFLIGYMISDNEVRPTYIPFGVGEGGSKAIGGALIASYIMTIIAVIGIVYTEISNLVK</sequence>
<keyword evidence="1" id="KW-0472">Membrane</keyword>
<evidence type="ECO:0000256" key="1">
    <source>
        <dbReference type="SAM" id="Phobius"/>
    </source>
</evidence>
<accession>A0A6C0GEU4</accession>
<dbReference type="EMBL" id="CP048222">
    <property type="protein sequence ID" value="QHT66529.1"/>
    <property type="molecule type" value="Genomic_DNA"/>
</dbReference>
<dbReference type="Proteomes" id="UP000480178">
    <property type="component" value="Chromosome"/>
</dbReference>
<name>A0A6C0GEU4_9BACT</name>
<feature type="transmembrane region" description="Helical" evidence="1">
    <location>
        <begin position="41"/>
        <end position="63"/>
    </location>
</feature>
<evidence type="ECO:0000313" key="2">
    <source>
        <dbReference type="EMBL" id="QHT66529.1"/>
    </source>
</evidence>
<evidence type="ECO:0000313" key="3">
    <source>
        <dbReference type="Proteomes" id="UP000480178"/>
    </source>
</evidence>
<keyword evidence="3" id="KW-1185">Reference proteome</keyword>
<dbReference type="RefSeq" id="WP_162442583.1">
    <property type="nucleotide sequence ID" value="NZ_CP048222.1"/>
</dbReference>
<dbReference type="AlphaFoldDB" id="A0A6C0GEU4"/>
<reference evidence="2 3" key="1">
    <citation type="submission" date="2020-01" db="EMBL/GenBank/DDBJ databases">
        <authorList>
            <person name="Kim M.K."/>
        </authorList>
    </citation>
    <scope>NUCLEOTIDE SEQUENCE [LARGE SCALE GENOMIC DNA]</scope>
    <source>
        <strain evidence="2 3">172606-1</strain>
    </source>
</reference>
<keyword evidence="1" id="KW-0812">Transmembrane</keyword>